<feature type="signal peptide" evidence="1">
    <location>
        <begin position="1"/>
        <end position="27"/>
    </location>
</feature>
<dbReference type="Proteomes" id="UP001220022">
    <property type="component" value="Unassembled WGS sequence"/>
</dbReference>
<accession>A0ABT5Z6C9</accession>
<evidence type="ECO:0000313" key="2">
    <source>
        <dbReference type="EMBL" id="MDF2259387.1"/>
    </source>
</evidence>
<proteinExistence type="predicted"/>
<comment type="caution">
    <text evidence="2">The sequence shown here is derived from an EMBL/GenBank/DDBJ whole genome shotgun (WGS) entry which is preliminary data.</text>
</comment>
<gene>
    <name evidence="2" type="ORF">P2L57_27845</name>
</gene>
<evidence type="ECO:0000313" key="3">
    <source>
        <dbReference type="Proteomes" id="UP001220022"/>
    </source>
</evidence>
<keyword evidence="3" id="KW-1185">Reference proteome</keyword>
<feature type="chain" id="PRO_5047412794" evidence="1">
    <location>
        <begin position="28"/>
        <end position="95"/>
    </location>
</feature>
<organism evidence="2 3">
    <name type="scientific">Streptantibioticus ferralitis</name>
    <dbReference type="NCBI Taxonomy" id="236510"/>
    <lineage>
        <taxon>Bacteria</taxon>
        <taxon>Bacillati</taxon>
        <taxon>Actinomycetota</taxon>
        <taxon>Actinomycetes</taxon>
        <taxon>Kitasatosporales</taxon>
        <taxon>Streptomycetaceae</taxon>
        <taxon>Streptantibioticus</taxon>
    </lineage>
</organism>
<dbReference type="RefSeq" id="WP_275818909.1">
    <property type="nucleotide sequence ID" value="NZ_BAAANM010000009.1"/>
</dbReference>
<sequence length="95" mass="9703">MRRIATTLGAVVAAATMALALPGSAFAATGNLVINGIGHKDPGGCYSTGPLVSIIVNQTDRLAYIYSDADCFGEVQAIVQPGLATLSFGSSVFIR</sequence>
<reference evidence="2 3" key="1">
    <citation type="submission" date="2023-03" db="EMBL/GenBank/DDBJ databases">
        <title>Draft genome sequence of type strain Streptomyces ferralitis JCM 14344.</title>
        <authorList>
            <person name="Klaysubun C."/>
            <person name="Duangmal K."/>
        </authorList>
    </citation>
    <scope>NUCLEOTIDE SEQUENCE [LARGE SCALE GENOMIC DNA]</scope>
    <source>
        <strain evidence="2 3">JCM 14344</strain>
    </source>
</reference>
<dbReference type="EMBL" id="JARHTQ010000022">
    <property type="protein sequence ID" value="MDF2259387.1"/>
    <property type="molecule type" value="Genomic_DNA"/>
</dbReference>
<name>A0ABT5Z6C9_9ACTN</name>
<evidence type="ECO:0000256" key="1">
    <source>
        <dbReference type="SAM" id="SignalP"/>
    </source>
</evidence>
<keyword evidence="1" id="KW-0732">Signal</keyword>
<protein>
    <submittedName>
        <fullName evidence="2">Uncharacterized protein</fullName>
    </submittedName>
</protein>